<dbReference type="RefSeq" id="WP_309320710.1">
    <property type="nucleotide sequence ID" value="NZ_CP120678.1"/>
</dbReference>
<gene>
    <name evidence="1" type="ORF">P3F81_04985</name>
</gene>
<name>A0A9Y2ERW4_9FIRM</name>
<evidence type="ECO:0000313" key="1">
    <source>
        <dbReference type="EMBL" id="WIW71657.1"/>
    </source>
</evidence>
<reference evidence="1" key="1">
    <citation type="submission" date="2023-03" db="EMBL/GenBank/DDBJ databases">
        <title>Selenobaculum gbiensis gen. nov. sp. nov., a new bacterium isolated from the gut microbiota of IBD patient.</title>
        <authorList>
            <person name="Yeo S."/>
            <person name="Park H."/>
            <person name="Huh C.S."/>
        </authorList>
    </citation>
    <scope>NUCLEOTIDE SEQUENCE</scope>
    <source>
        <strain evidence="1">ICN-92133</strain>
    </source>
</reference>
<protein>
    <submittedName>
        <fullName evidence="1">Uncharacterized protein</fullName>
    </submittedName>
</protein>
<proteinExistence type="predicted"/>
<dbReference type="EMBL" id="CP120678">
    <property type="protein sequence ID" value="WIW71657.1"/>
    <property type="molecule type" value="Genomic_DNA"/>
</dbReference>
<keyword evidence="2" id="KW-1185">Reference proteome</keyword>
<sequence>MDIKEITKVEQKTSMDIQRRRQVNKKSFNAQDYRKIRFNT</sequence>
<accession>A0A9Y2ERW4</accession>
<evidence type="ECO:0000313" key="2">
    <source>
        <dbReference type="Proteomes" id="UP001243623"/>
    </source>
</evidence>
<dbReference type="Proteomes" id="UP001243623">
    <property type="component" value="Chromosome"/>
</dbReference>
<organism evidence="1 2">
    <name type="scientific">Selenobaculum gibii</name>
    <dbReference type="NCBI Taxonomy" id="3054208"/>
    <lineage>
        <taxon>Bacteria</taxon>
        <taxon>Bacillati</taxon>
        <taxon>Bacillota</taxon>
        <taxon>Negativicutes</taxon>
        <taxon>Selenomonadales</taxon>
        <taxon>Selenomonadaceae</taxon>
        <taxon>Selenobaculum</taxon>
    </lineage>
</organism>
<dbReference type="AlphaFoldDB" id="A0A9Y2ERW4"/>
<dbReference type="KEGG" id="sgbi:P3F81_04985"/>